<feature type="transmembrane region" description="Helical" evidence="1">
    <location>
        <begin position="61"/>
        <end position="79"/>
    </location>
</feature>
<dbReference type="Pfam" id="PF06912">
    <property type="entry name" value="DUF1275"/>
    <property type="match status" value="1"/>
</dbReference>
<keyword evidence="1" id="KW-1133">Transmembrane helix</keyword>
<keyword evidence="3" id="KW-1185">Reference proteome</keyword>
<gene>
    <name evidence="2" type="ORF">EPA99_17615</name>
</gene>
<proteinExistence type="predicted"/>
<reference evidence="2 3" key="1">
    <citation type="submission" date="2019-01" db="EMBL/GenBank/DDBJ databases">
        <title>Pseudoxanthomonas composti sp. nov., isolated from compost.</title>
        <authorList>
            <person name="Yang G."/>
        </authorList>
    </citation>
    <scope>NUCLEOTIDE SEQUENCE [LARGE SCALE GENOMIC DNA]</scope>
    <source>
        <strain evidence="2 3">GSS15</strain>
    </source>
</reference>
<dbReference type="AlphaFoldDB" id="A0A4Q1JRZ5"/>
<feature type="transmembrane region" description="Helical" evidence="1">
    <location>
        <begin position="190"/>
        <end position="211"/>
    </location>
</feature>
<sequence length="217" mass="22432">MGLEVPRSVWVGTGLLSLSAGMVNVTGYLGFAHQALSHMTGTVSLGAVAVYQRGWTAGAQLLAVVLCFVLGAFLAGVLLRDRALSPRYVQALLLEACLLACSALLFEERSTLAACLAAAACGLQNAMTSFYSASAIRTTHLTGFFSDLGLIAGLAITGQPLPRKRVAMWLLVILGFSLGGLVGAAGFHVIGFAALLLPALLVLGCAIGLGMQLRGIR</sequence>
<keyword evidence="1" id="KW-0812">Transmembrane</keyword>
<dbReference type="EMBL" id="SAWZ01000013">
    <property type="protein sequence ID" value="RXQ99938.1"/>
    <property type="molecule type" value="Genomic_DNA"/>
</dbReference>
<dbReference type="PANTHER" id="PTHR37314:SF4">
    <property type="entry name" value="UPF0700 TRANSMEMBRANE PROTEIN YOAK"/>
    <property type="match status" value="1"/>
</dbReference>
<accession>A0A4Q1JRZ5</accession>
<feature type="transmembrane region" description="Helical" evidence="1">
    <location>
        <begin position="166"/>
        <end position="184"/>
    </location>
</feature>
<comment type="caution">
    <text evidence="2">The sequence shown here is derived from an EMBL/GenBank/DDBJ whole genome shotgun (WGS) entry which is preliminary data.</text>
</comment>
<protein>
    <submittedName>
        <fullName evidence="2">DUF1275 domain-containing protein</fullName>
    </submittedName>
</protein>
<dbReference type="InterPro" id="IPR010699">
    <property type="entry name" value="DUF1275"/>
</dbReference>
<evidence type="ECO:0000313" key="2">
    <source>
        <dbReference type="EMBL" id="RXQ99938.1"/>
    </source>
</evidence>
<evidence type="ECO:0000313" key="3">
    <source>
        <dbReference type="Proteomes" id="UP000289784"/>
    </source>
</evidence>
<organism evidence="2 3">
    <name type="scientific">Pseudoxanthomonas composti</name>
    <dbReference type="NCBI Taxonomy" id="2137479"/>
    <lineage>
        <taxon>Bacteria</taxon>
        <taxon>Pseudomonadati</taxon>
        <taxon>Pseudomonadota</taxon>
        <taxon>Gammaproteobacteria</taxon>
        <taxon>Lysobacterales</taxon>
        <taxon>Lysobacteraceae</taxon>
        <taxon>Pseudoxanthomonas</taxon>
    </lineage>
</organism>
<evidence type="ECO:0000256" key="1">
    <source>
        <dbReference type="SAM" id="Phobius"/>
    </source>
</evidence>
<dbReference type="RefSeq" id="WP_129472565.1">
    <property type="nucleotide sequence ID" value="NZ_SAWZ01000013.1"/>
</dbReference>
<dbReference type="Proteomes" id="UP000289784">
    <property type="component" value="Unassembled WGS sequence"/>
</dbReference>
<dbReference type="PANTHER" id="PTHR37314">
    <property type="entry name" value="SLR0142 PROTEIN"/>
    <property type="match status" value="1"/>
</dbReference>
<keyword evidence="1" id="KW-0472">Membrane</keyword>
<name>A0A4Q1JRZ5_9GAMM</name>
<dbReference type="OrthoDB" id="270162at2"/>